<dbReference type="NCBIfam" id="TIGR02284">
    <property type="entry name" value="PA2169 family four-helix-bundle protein"/>
    <property type="match status" value="1"/>
</dbReference>
<dbReference type="Pfam" id="PF09537">
    <property type="entry name" value="DUF2383"/>
    <property type="match status" value="1"/>
</dbReference>
<evidence type="ECO:0000259" key="2">
    <source>
        <dbReference type="Pfam" id="PF09537"/>
    </source>
</evidence>
<evidence type="ECO:0000313" key="3">
    <source>
        <dbReference type="EMBL" id="ANU08232.1"/>
    </source>
</evidence>
<proteinExistence type="predicted"/>
<dbReference type="Gene3D" id="1.20.1260.10">
    <property type="match status" value="1"/>
</dbReference>
<feature type="coiled-coil region" evidence="1">
    <location>
        <begin position="33"/>
        <end position="60"/>
    </location>
</feature>
<dbReference type="InterPro" id="IPR019052">
    <property type="entry name" value="DUF2383"/>
</dbReference>
<dbReference type="RefSeq" id="WP_067788165.1">
    <property type="nucleotide sequence ID" value="NZ_CP016545.1"/>
</dbReference>
<keyword evidence="4" id="KW-1185">Reference proteome</keyword>
<dbReference type="InterPro" id="IPR011971">
    <property type="entry name" value="CHP02284"/>
</dbReference>
<protein>
    <recommendedName>
        <fullName evidence="2">DUF2383 domain-containing protein</fullName>
    </recommendedName>
</protein>
<dbReference type="InterPro" id="IPR012347">
    <property type="entry name" value="Ferritin-like"/>
</dbReference>
<dbReference type="STRING" id="645517.A6F65_01940"/>
<reference evidence="3 4" key="1">
    <citation type="submission" date="2016-07" db="EMBL/GenBank/DDBJ databases">
        <title>Complete genome sequence of Altererythrobacter namhicola JCM 16345T, containing esterase-encoding genes.</title>
        <authorList>
            <person name="Cheng H."/>
            <person name="Wu Y.-H."/>
            <person name="Jian S.-L."/>
            <person name="Huo Y.-Y."/>
            <person name="Wang C.-S."/>
            <person name="Xu X.-W."/>
        </authorList>
    </citation>
    <scope>NUCLEOTIDE SEQUENCE [LARGE SCALE GENOMIC DNA]</scope>
    <source>
        <strain evidence="3 4">JCM 16345</strain>
    </source>
</reference>
<evidence type="ECO:0000256" key="1">
    <source>
        <dbReference type="SAM" id="Coils"/>
    </source>
</evidence>
<feature type="domain" description="DUF2383" evidence="2">
    <location>
        <begin position="2"/>
        <end position="110"/>
    </location>
</feature>
<evidence type="ECO:0000313" key="4">
    <source>
        <dbReference type="Proteomes" id="UP000092698"/>
    </source>
</evidence>
<name>A0A1C7DA32_9SPHN</name>
<gene>
    <name evidence="3" type="ORF">A6F65_01940</name>
</gene>
<sequence length="143" mass="16143">MATSAFKTLVDTTFDSVEGYRKASESASSPAMKQALSKRLTERQETLNTLNSELQRQGEELVTEGTVSGELHQAWMKVTDMFQNGDENAAERVEEGEDYLRGKFESALNDDDLQMEERQVVQQAYAEISEGERFGDMVENQMD</sequence>
<dbReference type="AlphaFoldDB" id="A0A1C7DA32"/>
<dbReference type="EMBL" id="CP016545">
    <property type="protein sequence ID" value="ANU08232.1"/>
    <property type="molecule type" value="Genomic_DNA"/>
</dbReference>
<dbReference type="KEGG" id="anh:A6F65_01940"/>
<accession>A0A1C7DA32</accession>
<dbReference type="OrthoDB" id="7265085at2"/>
<dbReference type="PATRIC" id="fig|645517.4.peg.1924"/>
<dbReference type="Proteomes" id="UP000092698">
    <property type="component" value="Chromosome"/>
</dbReference>
<keyword evidence="1" id="KW-0175">Coiled coil</keyword>
<organism evidence="3 4">
    <name type="scientific">Paraurantiacibacter namhicola</name>
    <dbReference type="NCBI Taxonomy" id="645517"/>
    <lineage>
        <taxon>Bacteria</taxon>
        <taxon>Pseudomonadati</taxon>
        <taxon>Pseudomonadota</taxon>
        <taxon>Alphaproteobacteria</taxon>
        <taxon>Sphingomonadales</taxon>
        <taxon>Erythrobacteraceae</taxon>
        <taxon>Paraurantiacibacter</taxon>
    </lineage>
</organism>